<name>A0ABR2IDV5_9EUKA</name>
<evidence type="ECO:0000313" key="2">
    <source>
        <dbReference type="Proteomes" id="UP001470230"/>
    </source>
</evidence>
<sequence length="449" mass="53004">MYKPFDAKHRQTDMFTSEIDFITNIDHTQLIKEQIALTLNSLDLGIRDVFESSIVSLMKLIITTPNEEKNNTAFSEILTLFLEKLIDFNILHDNCIKMIVINFIFNLLQSNILIDFNNLTSLEKSAIKLFIFENNNLQANSLIVDCICEFIRLSKSSVQYSEYILFCLHNNEIFEISTKLKLIMFLSKNQMTYAYNMLEINNFILQIVTGFKVDIFDEKQIQFLKYLYQIYRNAVEFIPLIPDIIIDKFMKMSNSNYYSEEMIDLILIILKRLGEINNKKIYYILHKLNINYYWLILESSNYQKINSIYQIFMIRVNILHENPISNLLWTKIIQNYHKYPAKTKSISIKCLTYLLNPKINLSTQIIFDSQLFQIICDHLNDFIFEDIVNLLFILQTLICLSINSHHECELRTNLLLYDIIPILKDIQYSELNDQLCDASIENVISFVTK</sequence>
<evidence type="ECO:0000313" key="1">
    <source>
        <dbReference type="EMBL" id="KAK8860962.1"/>
    </source>
</evidence>
<keyword evidence="2" id="KW-1185">Reference proteome</keyword>
<reference evidence="1 2" key="1">
    <citation type="submission" date="2024-04" db="EMBL/GenBank/DDBJ databases">
        <title>Tritrichomonas musculus Genome.</title>
        <authorList>
            <person name="Alves-Ferreira E."/>
            <person name="Grigg M."/>
            <person name="Lorenzi H."/>
            <person name="Galac M."/>
        </authorList>
    </citation>
    <scope>NUCLEOTIDE SEQUENCE [LARGE SCALE GENOMIC DNA]</scope>
    <source>
        <strain evidence="1 2">EAF2021</strain>
    </source>
</reference>
<organism evidence="1 2">
    <name type="scientific">Tritrichomonas musculus</name>
    <dbReference type="NCBI Taxonomy" id="1915356"/>
    <lineage>
        <taxon>Eukaryota</taxon>
        <taxon>Metamonada</taxon>
        <taxon>Parabasalia</taxon>
        <taxon>Tritrichomonadida</taxon>
        <taxon>Tritrichomonadidae</taxon>
        <taxon>Tritrichomonas</taxon>
    </lineage>
</organism>
<comment type="caution">
    <text evidence="1">The sequence shown here is derived from an EMBL/GenBank/DDBJ whole genome shotgun (WGS) entry which is preliminary data.</text>
</comment>
<dbReference type="Proteomes" id="UP001470230">
    <property type="component" value="Unassembled WGS sequence"/>
</dbReference>
<proteinExistence type="predicted"/>
<gene>
    <name evidence="1" type="ORF">M9Y10_012654</name>
</gene>
<dbReference type="EMBL" id="JAPFFF010000018">
    <property type="protein sequence ID" value="KAK8860962.1"/>
    <property type="molecule type" value="Genomic_DNA"/>
</dbReference>
<accession>A0ABR2IDV5</accession>
<protein>
    <submittedName>
        <fullName evidence="1">Uncharacterized protein</fullName>
    </submittedName>
</protein>